<comment type="caution">
    <text evidence="2">The sequence shown here is derived from an EMBL/GenBank/DDBJ whole genome shotgun (WGS) entry which is preliminary data.</text>
</comment>
<dbReference type="STRING" id="1165861.A0A0L0VGX9"/>
<dbReference type="EMBL" id="AJIL01000056">
    <property type="protein sequence ID" value="KNE98542.1"/>
    <property type="molecule type" value="Genomic_DNA"/>
</dbReference>
<proteinExistence type="predicted"/>
<dbReference type="Proteomes" id="UP000054564">
    <property type="component" value="Unassembled WGS sequence"/>
</dbReference>
<organism evidence="2 3">
    <name type="scientific">Puccinia striiformis f. sp. tritici PST-78</name>
    <dbReference type="NCBI Taxonomy" id="1165861"/>
    <lineage>
        <taxon>Eukaryota</taxon>
        <taxon>Fungi</taxon>
        <taxon>Dikarya</taxon>
        <taxon>Basidiomycota</taxon>
        <taxon>Pucciniomycotina</taxon>
        <taxon>Pucciniomycetes</taxon>
        <taxon>Pucciniales</taxon>
        <taxon>Pucciniaceae</taxon>
        <taxon>Puccinia</taxon>
    </lineage>
</organism>
<keyword evidence="3" id="KW-1185">Reference proteome</keyword>
<dbReference type="OrthoDB" id="2507501at2759"/>
<dbReference type="PANTHER" id="PTHR31569:SF4">
    <property type="entry name" value="SWIM-TYPE DOMAIN-CONTAINING PROTEIN"/>
    <property type="match status" value="1"/>
</dbReference>
<dbReference type="InterPro" id="IPR052579">
    <property type="entry name" value="Zinc_finger_SWIM"/>
</dbReference>
<dbReference type="AlphaFoldDB" id="A0A0L0VGX9"/>
<accession>A0A0L0VGX9</accession>
<dbReference type="PANTHER" id="PTHR31569">
    <property type="entry name" value="SWIM-TYPE DOMAIN-CONTAINING PROTEIN"/>
    <property type="match status" value="1"/>
</dbReference>
<reference evidence="3" key="1">
    <citation type="submission" date="2014-03" db="EMBL/GenBank/DDBJ databases">
        <title>The Genome Sequence of Puccinia striiformis f. sp. tritici PST-78.</title>
        <authorList>
            <consortium name="The Broad Institute Genome Sequencing Platform"/>
            <person name="Cuomo C."/>
            <person name="Hulbert S."/>
            <person name="Chen X."/>
            <person name="Walker B."/>
            <person name="Young S.K."/>
            <person name="Zeng Q."/>
            <person name="Gargeya S."/>
            <person name="Fitzgerald M."/>
            <person name="Haas B."/>
            <person name="Abouelleil A."/>
            <person name="Alvarado L."/>
            <person name="Arachchi H.M."/>
            <person name="Berlin A.M."/>
            <person name="Chapman S.B."/>
            <person name="Goldberg J."/>
            <person name="Griggs A."/>
            <person name="Gujja S."/>
            <person name="Hansen M."/>
            <person name="Howarth C."/>
            <person name="Imamovic A."/>
            <person name="Larimer J."/>
            <person name="McCowan C."/>
            <person name="Montmayeur A."/>
            <person name="Murphy C."/>
            <person name="Neiman D."/>
            <person name="Pearson M."/>
            <person name="Priest M."/>
            <person name="Roberts A."/>
            <person name="Saif S."/>
            <person name="Shea T."/>
            <person name="Sisk P."/>
            <person name="Sykes S."/>
            <person name="Wortman J."/>
            <person name="Nusbaum C."/>
            <person name="Birren B."/>
        </authorList>
    </citation>
    <scope>NUCLEOTIDE SEQUENCE [LARGE SCALE GENOMIC DNA]</scope>
    <source>
        <strain evidence="3">race PST-78</strain>
    </source>
</reference>
<evidence type="ECO:0000313" key="2">
    <source>
        <dbReference type="EMBL" id="KNE98542.1"/>
    </source>
</evidence>
<sequence length="495" mass="55673">MTNNPHINPIFFQSPPNEVGTSSEVVTSSIPAPSADNSSIPALSCVDNIPTMDLLPPPELSYETQQELHDDAQQWAKNQGYAIIKGNTNLPEQRYNYKCDKSGKCQSTGAKSDGQLGKTKKTSCPFHFTGSFYKRTGLFQIKIKNPNHNHPPSKDPSVHPIHRRLKSDQKHLVEQLTHAGVAPLQIKSALMQESSTPISTTLSTTYNHRDKMRIESLQGRSPMEALFYEICKQGFYYTVRNDDEDADKDEAYYPFDTKLTASSATTHETYSSEGRTWSTHEELDVNQYKYKDNSPPRALQLISTITDVDGDGNCGLRAAAVSMGRESKTWSDIRKEMKDEVTANSLYSDQKFLVNVFGESAGNILEGLDWSESGMTPVKFWMTFPGHGYLLADTYKRPVVLFSKAMPSTYLPLSHPPTNTSTICLLLIEDISHIISFSFKDELWASPKLDPFWIHYAKEEAKPWEDSIQPNLNLGEEILFPKRRSSRLKIVDADA</sequence>
<dbReference type="CDD" id="cd22744">
    <property type="entry name" value="OTU"/>
    <property type="match status" value="1"/>
</dbReference>
<evidence type="ECO:0008006" key="4">
    <source>
        <dbReference type="Google" id="ProtNLM"/>
    </source>
</evidence>
<feature type="compositionally biased region" description="Low complexity" evidence="1">
    <location>
        <begin position="18"/>
        <end position="29"/>
    </location>
</feature>
<evidence type="ECO:0000313" key="3">
    <source>
        <dbReference type="Proteomes" id="UP000054564"/>
    </source>
</evidence>
<feature type="region of interest" description="Disordered" evidence="1">
    <location>
        <begin position="1"/>
        <end position="34"/>
    </location>
</feature>
<protein>
    <recommendedName>
        <fullName evidence="4">FAR1 domain-containing protein</fullName>
    </recommendedName>
</protein>
<evidence type="ECO:0000256" key="1">
    <source>
        <dbReference type="SAM" id="MobiDB-lite"/>
    </source>
</evidence>
<name>A0A0L0VGX9_9BASI</name>
<gene>
    <name evidence="2" type="ORF">PSTG_08281</name>
</gene>